<feature type="non-terminal residue" evidence="1">
    <location>
        <position position="1"/>
    </location>
</feature>
<gene>
    <name evidence="1" type="ORF">SMN809_LOCUS73541</name>
</gene>
<dbReference type="Proteomes" id="UP000676336">
    <property type="component" value="Unassembled WGS sequence"/>
</dbReference>
<organism evidence="1 2">
    <name type="scientific">Rotaria magnacalcarata</name>
    <dbReference type="NCBI Taxonomy" id="392030"/>
    <lineage>
        <taxon>Eukaryota</taxon>
        <taxon>Metazoa</taxon>
        <taxon>Spiralia</taxon>
        <taxon>Gnathifera</taxon>
        <taxon>Rotifera</taxon>
        <taxon>Eurotatoria</taxon>
        <taxon>Bdelloidea</taxon>
        <taxon>Philodinida</taxon>
        <taxon>Philodinidae</taxon>
        <taxon>Rotaria</taxon>
    </lineage>
</organism>
<protein>
    <submittedName>
        <fullName evidence="1">Uncharacterized protein</fullName>
    </submittedName>
</protein>
<evidence type="ECO:0000313" key="1">
    <source>
        <dbReference type="EMBL" id="CAF5194691.1"/>
    </source>
</evidence>
<comment type="caution">
    <text evidence="1">The sequence shown here is derived from an EMBL/GenBank/DDBJ whole genome shotgun (WGS) entry which is preliminary data.</text>
</comment>
<accession>A0A8S3I903</accession>
<dbReference type="AlphaFoldDB" id="A0A8S3I903"/>
<sequence length="212" mass="24339">MMATNETTQQILTKCSRLKIRDYKKNSINELETLVSKLEDGKSGFHHSLQPLIHIIQTIISSIDRTTLWKSKGKVCEQQQQLAQMACRLFKCLCQIDVECAVSDESRTIIDSMLQWLRDDTDFHITKSTSQDLHLTIFACIEHYSLVCKNQEDFLNELFSTSTKNKINSSSSKSCFSFHHHHRKNASQESLSIIDYSSRLVIYLLQSSLVSS</sequence>
<reference evidence="1" key="1">
    <citation type="submission" date="2021-02" db="EMBL/GenBank/DDBJ databases">
        <authorList>
            <person name="Nowell W R."/>
        </authorList>
    </citation>
    <scope>NUCLEOTIDE SEQUENCE</scope>
</reference>
<name>A0A8S3I903_9BILA</name>
<dbReference type="EMBL" id="CAJOBI010328104">
    <property type="protein sequence ID" value="CAF5194691.1"/>
    <property type="molecule type" value="Genomic_DNA"/>
</dbReference>
<evidence type="ECO:0000313" key="2">
    <source>
        <dbReference type="Proteomes" id="UP000676336"/>
    </source>
</evidence>
<proteinExistence type="predicted"/>